<dbReference type="EMBL" id="LN899825">
    <property type="protein sequence ID" value="CUV37399.1"/>
    <property type="molecule type" value="Genomic_DNA"/>
</dbReference>
<gene>
    <name evidence="3" type="ORF">RD1301_v1_2580007</name>
    <name evidence="1" type="ORF">TD1301_v1_3350007</name>
    <name evidence="2" type="ORF">TF3108_v1_810029</name>
</gene>
<sequence length="93" mass="10892">MGVNNDCCEMIMVDDFLFHQLRSREVRPQRGVVLVMRRQPVSPMEAPRIDRESRMQARAWRPCFMDLSMSSCRADLSIRLGSGEPPSRWCHMH</sequence>
<evidence type="ECO:0000313" key="2">
    <source>
        <dbReference type="EMBL" id="CUV41582.1"/>
    </source>
</evidence>
<accession>A0A0S4XFY4</accession>
<organism evidence="3">
    <name type="scientific">Ralstonia solanacearum</name>
    <name type="common">Pseudomonas solanacearum</name>
    <dbReference type="NCBI Taxonomy" id="305"/>
    <lineage>
        <taxon>Bacteria</taxon>
        <taxon>Pseudomonadati</taxon>
        <taxon>Pseudomonadota</taxon>
        <taxon>Betaproteobacteria</taxon>
        <taxon>Burkholderiales</taxon>
        <taxon>Burkholderiaceae</taxon>
        <taxon>Ralstonia</taxon>
        <taxon>Ralstonia solanacearum species complex</taxon>
    </lineage>
</organism>
<evidence type="ECO:0000313" key="1">
    <source>
        <dbReference type="EMBL" id="CUV37399.1"/>
    </source>
</evidence>
<proteinExistence type="predicted"/>
<dbReference type="AlphaFoldDB" id="A0A0S4XFY4"/>
<protein>
    <submittedName>
        <fullName evidence="3">Uncharacterized protein</fullName>
    </submittedName>
</protein>
<dbReference type="EMBL" id="LN899826">
    <property type="protein sequence ID" value="CUV41582.1"/>
    <property type="molecule type" value="Genomic_DNA"/>
</dbReference>
<dbReference type="EMBL" id="LN899822">
    <property type="protein sequence ID" value="CUV62712.1"/>
    <property type="molecule type" value="Genomic_DNA"/>
</dbReference>
<reference evidence="3" key="1">
    <citation type="submission" date="2015-10" db="EMBL/GenBank/DDBJ databases">
        <authorList>
            <person name="Gilbert D.G."/>
        </authorList>
    </citation>
    <scope>NUCLEOTIDE SEQUENCE</scope>
    <source>
        <strain evidence="3">Phyl III-seqv23</strain>
    </source>
</reference>
<name>A0A0S4XFY4_RALSL</name>
<evidence type="ECO:0000313" key="3">
    <source>
        <dbReference type="EMBL" id="CUV62712.1"/>
    </source>
</evidence>